<feature type="transmembrane region" description="Helical" evidence="1">
    <location>
        <begin position="31"/>
        <end position="52"/>
    </location>
</feature>
<dbReference type="eggNOG" id="COG3182">
    <property type="taxonomic scope" value="Bacteria"/>
</dbReference>
<feature type="transmembrane region" description="Helical" evidence="1">
    <location>
        <begin position="159"/>
        <end position="178"/>
    </location>
</feature>
<evidence type="ECO:0000313" key="3">
    <source>
        <dbReference type="Proteomes" id="UP000009011"/>
    </source>
</evidence>
<dbReference type="PANTHER" id="PTHR34219:SF3">
    <property type="entry name" value="BLL7967 PROTEIN"/>
    <property type="match status" value="1"/>
</dbReference>
<evidence type="ECO:0000313" key="2">
    <source>
        <dbReference type="EMBL" id="AFN74238.1"/>
    </source>
</evidence>
<dbReference type="AlphaFoldDB" id="I6ZYY6"/>
<dbReference type="HOGENOM" id="CLU_031962_2_0_10"/>
<gene>
    <name evidence="2" type="ordered locus">MROS_0997</name>
</gene>
<dbReference type="Proteomes" id="UP000009011">
    <property type="component" value="Chromosome"/>
</dbReference>
<proteinExistence type="predicted"/>
<reference evidence="2 3" key="1">
    <citation type="journal article" date="2013" name="PLoS ONE">
        <title>Genomic analysis of Melioribacter roseus, facultatively anaerobic organotrophic bacterium representing a novel deep lineage within Bacteriodetes/Chlorobi group.</title>
        <authorList>
            <person name="Kadnikov V.V."/>
            <person name="Mardanov A.V."/>
            <person name="Podosokorskaya O.A."/>
            <person name="Gavrilov S.N."/>
            <person name="Kublanov I.V."/>
            <person name="Beletsky A.V."/>
            <person name="Bonch-Osmolovskaya E.A."/>
            <person name="Ravin N.V."/>
        </authorList>
    </citation>
    <scope>NUCLEOTIDE SEQUENCE [LARGE SCALE GENOMIC DNA]</scope>
    <source>
        <strain evidence="3">JCM 17771 / P3M-2</strain>
    </source>
</reference>
<dbReference type="PATRIC" id="fig|1191523.3.peg.1052"/>
<protein>
    <submittedName>
        <fullName evidence="2">Putative sulfite reductase flavoprotein component</fullName>
    </submittedName>
</protein>
<keyword evidence="1" id="KW-0812">Transmembrane</keyword>
<feature type="transmembrane region" description="Helical" evidence="1">
    <location>
        <begin position="209"/>
        <end position="229"/>
    </location>
</feature>
<feature type="transmembrane region" description="Helical" evidence="1">
    <location>
        <begin position="360"/>
        <end position="380"/>
    </location>
</feature>
<dbReference type="KEGG" id="mro:MROS_0997"/>
<dbReference type="EMBL" id="CP003557">
    <property type="protein sequence ID" value="AFN74238.1"/>
    <property type="molecule type" value="Genomic_DNA"/>
</dbReference>
<name>I6ZYY6_MELRP</name>
<keyword evidence="1" id="KW-0472">Membrane</keyword>
<accession>I6ZYY6</accession>
<dbReference type="OrthoDB" id="111691at2"/>
<dbReference type="InterPro" id="IPR005625">
    <property type="entry name" value="PepSY-ass_TM"/>
</dbReference>
<dbReference type="PANTHER" id="PTHR34219">
    <property type="entry name" value="IRON-REGULATED INNER MEMBRANE PROTEIN-RELATED"/>
    <property type="match status" value="1"/>
</dbReference>
<organism evidence="2 3">
    <name type="scientific">Melioribacter roseus (strain DSM 23840 / JCM 17771 / VKM B-2668 / P3M-2)</name>
    <dbReference type="NCBI Taxonomy" id="1191523"/>
    <lineage>
        <taxon>Bacteria</taxon>
        <taxon>Pseudomonadati</taxon>
        <taxon>Ignavibacteriota</taxon>
        <taxon>Ignavibacteria</taxon>
        <taxon>Ignavibacteriales</taxon>
        <taxon>Melioribacteraceae</taxon>
        <taxon>Melioribacter</taxon>
    </lineage>
</organism>
<keyword evidence="1" id="KW-1133">Transmembrane helix</keyword>
<sequence>MRDCAKTELAQSPRFFERGGMKKIILKIHEIIGLLTGVVVLIVSLTGSLWVFNEEINNLVYGALAVPVRNQQPLIPSAAKEIASKVFPGKSIHGIYYGKANEPLEVIFYEPEPEFYSSVYLDPYSGKILKSENHLEGFFAFLLEGHLGLWLPEEIGSEIVKVSVLLFMIALISGFYLWTKGKNKKRRLWFDWNINTRWKRKNYDLHSIIGFYIFFLAFIIAFTGAVMAYDWFYYIVYKGAGGEKDPRFIIPNNVSIGKNEEMQTRIDELLPILKGSYPDADGYEIHFPHSDSSSIYAEVYKKKGIYYNADYLFFDQYTLEEINTPSLYGRAEDADFADSIIRMNYDVHVGAIGGIAGKTVAFFVSLFCASLPVTGFLLWLGKRKK</sequence>
<dbReference type="Pfam" id="PF03929">
    <property type="entry name" value="PepSY_TM"/>
    <property type="match status" value="1"/>
</dbReference>
<keyword evidence="3" id="KW-1185">Reference proteome</keyword>
<evidence type="ECO:0000256" key="1">
    <source>
        <dbReference type="SAM" id="Phobius"/>
    </source>
</evidence>
<dbReference type="STRING" id="1191523.MROS_0997"/>